<dbReference type="EMBL" id="JBBUKT010000005">
    <property type="protein sequence ID" value="MEK7951713.1"/>
    <property type="molecule type" value="Genomic_DNA"/>
</dbReference>
<comment type="caution">
    <text evidence="2">The sequence shown here is derived from an EMBL/GenBank/DDBJ whole genome shotgun (WGS) entry which is preliminary data.</text>
</comment>
<name>A0ABU9AVW5_9BACT</name>
<dbReference type="RefSeq" id="WP_341405392.1">
    <property type="nucleotide sequence ID" value="NZ_JBBUKT010000005.1"/>
</dbReference>
<gene>
    <name evidence="2" type="ORF">WKV53_14440</name>
</gene>
<proteinExistence type="predicted"/>
<feature type="transmembrane region" description="Helical" evidence="1">
    <location>
        <begin position="41"/>
        <end position="59"/>
    </location>
</feature>
<keyword evidence="1" id="KW-0812">Transmembrane</keyword>
<dbReference type="Proteomes" id="UP001371305">
    <property type="component" value="Unassembled WGS sequence"/>
</dbReference>
<sequence>MSAMGTVVDAREMMEAGLVLAVPVALTGVACWCVWRWRARWWGWAIAVACVGAMVWMVARFREEGERAANVQREVDTEFEIMTLTTRLRSMRLLREELRSADGEALVKAMLPDVTNGYRSRVDDEGRIVDLWGNAFRIEVGKETGDVGIFSAGVDEVFGTADDLPRVE</sequence>
<protein>
    <recommendedName>
        <fullName evidence="4">Type II secretion system protein GspG C-terminal domain-containing protein</fullName>
    </recommendedName>
</protein>
<keyword evidence="1" id="KW-0472">Membrane</keyword>
<evidence type="ECO:0000313" key="2">
    <source>
        <dbReference type="EMBL" id="MEK7951713.1"/>
    </source>
</evidence>
<reference evidence="2 3" key="1">
    <citation type="submission" date="2024-04" db="EMBL/GenBank/DDBJ databases">
        <title>Luteolibacter sp. isolated from soil.</title>
        <authorList>
            <person name="An J."/>
        </authorList>
    </citation>
    <scope>NUCLEOTIDE SEQUENCE [LARGE SCALE GENOMIC DNA]</scope>
    <source>
        <strain evidence="2 3">Y139</strain>
    </source>
</reference>
<evidence type="ECO:0000256" key="1">
    <source>
        <dbReference type="SAM" id="Phobius"/>
    </source>
</evidence>
<organism evidence="2 3">
    <name type="scientific">Luteolibacter soli</name>
    <dbReference type="NCBI Taxonomy" id="3135280"/>
    <lineage>
        <taxon>Bacteria</taxon>
        <taxon>Pseudomonadati</taxon>
        <taxon>Verrucomicrobiota</taxon>
        <taxon>Verrucomicrobiia</taxon>
        <taxon>Verrucomicrobiales</taxon>
        <taxon>Verrucomicrobiaceae</taxon>
        <taxon>Luteolibacter</taxon>
    </lineage>
</organism>
<evidence type="ECO:0000313" key="3">
    <source>
        <dbReference type="Proteomes" id="UP001371305"/>
    </source>
</evidence>
<keyword evidence="3" id="KW-1185">Reference proteome</keyword>
<dbReference type="Gene3D" id="3.30.700.10">
    <property type="entry name" value="Glycoprotein, Type 4 Pilin"/>
    <property type="match status" value="1"/>
</dbReference>
<evidence type="ECO:0008006" key="4">
    <source>
        <dbReference type="Google" id="ProtNLM"/>
    </source>
</evidence>
<accession>A0ABU9AVW5</accession>
<keyword evidence="1" id="KW-1133">Transmembrane helix</keyword>